<keyword evidence="2" id="KW-1185">Reference proteome</keyword>
<dbReference type="GO" id="GO:0047617">
    <property type="term" value="F:fatty acyl-CoA hydrolase activity"/>
    <property type="evidence" value="ECO:0007669"/>
    <property type="project" value="TreeGrafter"/>
</dbReference>
<dbReference type="InterPro" id="IPR029069">
    <property type="entry name" value="HotDog_dom_sf"/>
</dbReference>
<organism evidence="1 2">
    <name type="scientific">Haloechinothrix aidingensis</name>
    <dbReference type="NCBI Taxonomy" id="2752311"/>
    <lineage>
        <taxon>Bacteria</taxon>
        <taxon>Bacillati</taxon>
        <taxon>Actinomycetota</taxon>
        <taxon>Actinomycetes</taxon>
        <taxon>Pseudonocardiales</taxon>
        <taxon>Pseudonocardiaceae</taxon>
        <taxon>Haloechinothrix</taxon>
    </lineage>
</organism>
<evidence type="ECO:0000313" key="1">
    <source>
        <dbReference type="EMBL" id="MBA0125288.1"/>
    </source>
</evidence>
<reference evidence="1 2" key="1">
    <citation type="submission" date="2020-07" db="EMBL/GenBank/DDBJ databases">
        <title>Genome of Haloechinothrix sp.</title>
        <authorList>
            <person name="Tang S.-K."/>
            <person name="Yang L."/>
            <person name="Zhu W.-Y."/>
        </authorList>
    </citation>
    <scope>NUCLEOTIDE SEQUENCE [LARGE SCALE GENOMIC DNA]</scope>
    <source>
        <strain evidence="1 2">YIM 98757</strain>
    </source>
</reference>
<protein>
    <submittedName>
        <fullName evidence="1">Acyl-CoA thioesterase</fullName>
    </submittedName>
</protein>
<accession>A0A838A7R9</accession>
<dbReference type="InterPro" id="IPR050563">
    <property type="entry name" value="4-hydroxybenzoyl-CoA_TE"/>
</dbReference>
<dbReference type="EMBL" id="JACCKD010000002">
    <property type="protein sequence ID" value="MBA0125288.1"/>
    <property type="molecule type" value="Genomic_DNA"/>
</dbReference>
<sequence>MPHQYPIQLRRADMDAYGHVNNVVYLSYVDEARQDMLTSATGGGDLGENVVVAKHAISYLSPLVYRPERVRVDTVVRHVGDSSFTLAHEVRDDETSYCRVESVLVAFDPVAGVSRAITEPERSALSGLT</sequence>
<dbReference type="Gene3D" id="3.10.129.10">
    <property type="entry name" value="Hotdog Thioesterase"/>
    <property type="match status" value="1"/>
</dbReference>
<dbReference type="PANTHER" id="PTHR31793:SF24">
    <property type="entry name" value="LONG-CHAIN ACYL-COA THIOESTERASE FADM"/>
    <property type="match status" value="1"/>
</dbReference>
<dbReference type="Proteomes" id="UP000582974">
    <property type="component" value="Unassembled WGS sequence"/>
</dbReference>
<dbReference type="Pfam" id="PF13279">
    <property type="entry name" value="4HBT_2"/>
    <property type="match status" value="1"/>
</dbReference>
<dbReference type="CDD" id="cd00586">
    <property type="entry name" value="4HBT"/>
    <property type="match status" value="1"/>
</dbReference>
<proteinExistence type="predicted"/>
<gene>
    <name evidence="1" type="ORF">H0B56_07010</name>
</gene>
<dbReference type="PANTHER" id="PTHR31793">
    <property type="entry name" value="4-HYDROXYBENZOYL-COA THIOESTERASE FAMILY MEMBER"/>
    <property type="match status" value="1"/>
</dbReference>
<dbReference type="SUPFAM" id="SSF54637">
    <property type="entry name" value="Thioesterase/thiol ester dehydrase-isomerase"/>
    <property type="match status" value="1"/>
</dbReference>
<dbReference type="AlphaFoldDB" id="A0A838A7R9"/>
<dbReference type="RefSeq" id="WP_180892101.1">
    <property type="nucleotide sequence ID" value="NZ_JACCKD010000002.1"/>
</dbReference>
<comment type="caution">
    <text evidence="1">The sequence shown here is derived from an EMBL/GenBank/DDBJ whole genome shotgun (WGS) entry which is preliminary data.</text>
</comment>
<evidence type="ECO:0000313" key="2">
    <source>
        <dbReference type="Proteomes" id="UP000582974"/>
    </source>
</evidence>
<name>A0A838A7R9_9PSEU</name>